<dbReference type="AlphaFoldDB" id="A0AAV4F8S3"/>
<gene>
    <name evidence="1" type="ORF">ElyMa_003757100</name>
</gene>
<dbReference type="Proteomes" id="UP000762676">
    <property type="component" value="Unassembled WGS sequence"/>
</dbReference>
<organism evidence="1 2">
    <name type="scientific">Elysia marginata</name>
    <dbReference type="NCBI Taxonomy" id="1093978"/>
    <lineage>
        <taxon>Eukaryota</taxon>
        <taxon>Metazoa</taxon>
        <taxon>Spiralia</taxon>
        <taxon>Lophotrochozoa</taxon>
        <taxon>Mollusca</taxon>
        <taxon>Gastropoda</taxon>
        <taxon>Heterobranchia</taxon>
        <taxon>Euthyneura</taxon>
        <taxon>Panpulmonata</taxon>
        <taxon>Sacoglossa</taxon>
        <taxon>Placobranchoidea</taxon>
        <taxon>Plakobranchidae</taxon>
        <taxon>Elysia</taxon>
    </lineage>
</organism>
<keyword evidence="2" id="KW-1185">Reference proteome</keyword>
<name>A0AAV4F8S3_9GAST</name>
<accession>A0AAV4F8S3</accession>
<comment type="caution">
    <text evidence="1">The sequence shown here is derived from an EMBL/GenBank/DDBJ whole genome shotgun (WGS) entry which is preliminary data.</text>
</comment>
<sequence length="126" mass="13446">MLLGRETIAGSLKRFQHVYLIDTPSWRNICASCLSTRCLIVPLFPGCPQGPDTQQDITVTTGGTHHHAGLRQSLVVSTVVVITGQAVRPGGDGFGQSKVIILTAKSGNARSRQSNHSKSGVKRVVI</sequence>
<dbReference type="EMBL" id="BMAT01007708">
    <property type="protein sequence ID" value="GFR69421.1"/>
    <property type="molecule type" value="Genomic_DNA"/>
</dbReference>
<evidence type="ECO:0000313" key="1">
    <source>
        <dbReference type="EMBL" id="GFR69421.1"/>
    </source>
</evidence>
<evidence type="ECO:0000313" key="2">
    <source>
        <dbReference type="Proteomes" id="UP000762676"/>
    </source>
</evidence>
<protein>
    <submittedName>
        <fullName evidence="1">Uncharacterized protein</fullName>
    </submittedName>
</protein>
<reference evidence="1 2" key="1">
    <citation type="journal article" date="2021" name="Elife">
        <title>Chloroplast acquisition without the gene transfer in kleptoplastic sea slugs, Plakobranchus ocellatus.</title>
        <authorList>
            <person name="Maeda T."/>
            <person name="Takahashi S."/>
            <person name="Yoshida T."/>
            <person name="Shimamura S."/>
            <person name="Takaki Y."/>
            <person name="Nagai Y."/>
            <person name="Toyoda A."/>
            <person name="Suzuki Y."/>
            <person name="Arimoto A."/>
            <person name="Ishii H."/>
            <person name="Satoh N."/>
            <person name="Nishiyama T."/>
            <person name="Hasebe M."/>
            <person name="Maruyama T."/>
            <person name="Minagawa J."/>
            <person name="Obokata J."/>
            <person name="Shigenobu S."/>
        </authorList>
    </citation>
    <scope>NUCLEOTIDE SEQUENCE [LARGE SCALE GENOMIC DNA]</scope>
</reference>
<proteinExistence type="predicted"/>